<dbReference type="AlphaFoldDB" id="A0A8K0MLZ6"/>
<dbReference type="PANTHER" id="PTHR47447">
    <property type="entry name" value="OS03G0856100 PROTEIN"/>
    <property type="match status" value="1"/>
</dbReference>
<dbReference type="InterPro" id="IPR002885">
    <property type="entry name" value="PPR_rpt"/>
</dbReference>
<dbReference type="NCBIfam" id="TIGR00756">
    <property type="entry name" value="PPR"/>
    <property type="match status" value="3"/>
</dbReference>
<evidence type="ECO:0000256" key="2">
    <source>
        <dbReference type="ARBA" id="ARBA00022737"/>
    </source>
</evidence>
<feature type="repeat" description="PPR" evidence="3">
    <location>
        <begin position="107"/>
        <end position="141"/>
    </location>
</feature>
<keyword evidence="2" id="KW-0677">Repeat</keyword>
<dbReference type="Pfam" id="PF13041">
    <property type="entry name" value="PPR_2"/>
    <property type="match status" value="1"/>
</dbReference>
<reference evidence="4" key="1">
    <citation type="submission" date="2020-03" db="EMBL/GenBank/DDBJ databases">
        <title>A high-quality chromosome-level genome assembly of a woody plant with both climbing and erect habits, Rhamnella rubrinervis.</title>
        <authorList>
            <person name="Lu Z."/>
            <person name="Yang Y."/>
            <person name="Zhu X."/>
            <person name="Sun Y."/>
        </authorList>
    </citation>
    <scope>NUCLEOTIDE SEQUENCE</scope>
    <source>
        <strain evidence="4">BYM</strain>
        <tissue evidence="4">Leaf</tissue>
    </source>
</reference>
<feature type="repeat" description="PPR" evidence="3">
    <location>
        <begin position="142"/>
        <end position="176"/>
    </location>
</feature>
<proteinExistence type="inferred from homology"/>
<accession>A0A8K0MLZ6</accession>
<comment type="similarity">
    <text evidence="1">Belongs to the PPR family. P subfamily.</text>
</comment>
<gene>
    <name evidence="4" type="ORF">FNV43_RR06652</name>
</gene>
<dbReference type="PANTHER" id="PTHR47447:SF17">
    <property type="entry name" value="OS12G0638900 PROTEIN"/>
    <property type="match status" value="1"/>
</dbReference>
<sequence length="178" mass="20357">MISRLVSSNQFRSAEALFNRMKEEKCTITEGIFLPICRAYGRVHRPLAAIRVFRKMEDFQFTPTQKSYITIFAILVEEDQLKLAFSGTMDAAPRMFHEMANRWFNPDSYTYGTLIYGLCKLGRVGEAKELFKEMESKACMPSVVTYTNMIHGLCLCNNLDEAMGLFEEMKSKGISSNV</sequence>
<evidence type="ECO:0008006" key="6">
    <source>
        <dbReference type="Google" id="ProtNLM"/>
    </source>
</evidence>
<dbReference type="Proteomes" id="UP000796880">
    <property type="component" value="Unassembled WGS sequence"/>
</dbReference>
<dbReference type="Gene3D" id="1.25.40.10">
    <property type="entry name" value="Tetratricopeptide repeat domain"/>
    <property type="match status" value="2"/>
</dbReference>
<name>A0A8K0MLZ6_9ROSA</name>
<evidence type="ECO:0000256" key="1">
    <source>
        <dbReference type="ARBA" id="ARBA00007626"/>
    </source>
</evidence>
<protein>
    <recommendedName>
        <fullName evidence="6">Pentatricopeptide repeat-containing protein</fullName>
    </recommendedName>
</protein>
<keyword evidence="5" id="KW-1185">Reference proteome</keyword>
<dbReference type="EMBL" id="VOIH02000003">
    <property type="protein sequence ID" value="KAF3450563.1"/>
    <property type="molecule type" value="Genomic_DNA"/>
</dbReference>
<evidence type="ECO:0000256" key="3">
    <source>
        <dbReference type="PROSITE-ProRule" id="PRU00708"/>
    </source>
</evidence>
<dbReference type="PROSITE" id="PS51375">
    <property type="entry name" value="PPR"/>
    <property type="match status" value="2"/>
</dbReference>
<comment type="caution">
    <text evidence="4">The sequence shown here is derived from an EMBL/GenBank/DDBJ whole genome shotgun (WGS) entry which is preliminary data.</text>
</comment>
<dbReference type="Pfam" id="PF01535">
    <property type="entry name" value="PPR"/>
    <property type="match status" value="1"/>
</dbReference>
<evidence type="ECO:0000313" key="5">
    <source>
        <dbReference type="Proteomes" id="UP000796880"/>
    </source>
</evidence>
<organism evidence="4 5">
    <name type="scientific">Rhamnella rubrinervis</name>
    <dbReference type="NCBI Taxonomy" id="2594499"/>
    <lineage>
        <taxon>Eukaryota</taxon>
        <taxon>Viridiplantae</taxon>
        <taxon>Streptophyta</taxon>
        <taxon>Embryophyta</taxon>
        <taxon>Tracheophyta</taxon>
        <taxon>Spermatophyta</taxon>
        <taxon>Magnoliopsida</taxon>
        <taxon>eudicotyledons</taxon>
        <taxon>Gunneridae</taxon>
        <taxon>Pentapetalae</taxon>
        <taxon>rosids</taxon>
        <taxon>fabids</taxon>
        <taxon>Rosales</taxon>
        <taxon>Rhamnaceae</taxon>
        <taxon>rhamnoid group</taxon>
        <taxon>Rhamneae</taxon>
        <taxon>Rhamnella</taxon>
    </lineage>
</organism>
<dbReference type="OrthoDB" id="185373at2759"/>
<evidence type="ECO:0000313" key="4">
    <source>
        <dbReference type="EMBL" id="KAF3450563.1"/>
    </source>
</evidence>
<dbReference type="InterPro" id="IPR011990">
    <property type="entry name" value="TPR-like_helical_dom_sf"/>
</dbReference>